<evidence type="ECO:0000313" key="1">
    <source>
        <dbReference type="EMBL" id="KKL97207.1"/>
    </source>
</evidence>
<dbReference type="EMBL" id="LAZR01018223">
    <property type="protein sequence ID" value="KKL97207.1"/>
    <property type="molecule type" value="Genomic_DNA"/>
</dbReference>
<protein>
    <submittedName>
        <fullName evidence="1">Uncharacterized protein</fullName>
    </submittedName>
</protein>
<dbReference type="AlphaFoldDB" id="A0A0F9JDV2"/>
<gene>
    <name evidence="1" type="ORF">LCGC14_1836800</name>
</gene>
<feature type="non-terminal residue" evidence="1">
    <location>
        <position position="271"/>
    </location>
</feature>
<name>A0A0F9JDV2_9ZZZZ</name>
<organism evidence="1">
    <name type="scientific">marine sediment metagenome</name>
    <dbReference type="NCBI Taxonomy" id="412755"/>
    <lineage>
        <taxon>unclassified sequences</taxon>
        <taxon>metagenomes</taxon>
        <taxon>ecological metagenomes</taxon>
    </lineage>
</organism>
<sequence length="271" mass="29705">MPNGDRVTRAGLFPGKLALHMVNDDTPQIESVDFSTWAPIVGRWETGEGIARYLGSDDPEDQALGMLIAPDQFAFGAGYASVKLRFPKHESELEPQARILFGFSPTRTHHYSAGMGGYRAMYSIEQFVPDEGWYPRATLGRADSIEFDRDYDVSVYVLGQTTLLEVNEVDVAGAALPAPMEGSQVGLVARGRGTVEFRDFAVDAQAPEAFVVMKFAEPYDTLYREVIKPVCEDLGYLAVRADEFSGPGVIIEEIIRGIENASVVIAEITSV</sequence>
<proteinExistence type="predicted"/>
<comment type="caution">
    <text evidence="1">The sequence shown here is derived from an EMBL/GenBank/DDBJ whole genome shotgun (WGS) entry which is preliminary data.</text>
</comment>
<dbReference type="Gene3D" id="2.60.120.560">
    <property type="entry name" value="Exo-inulinase, domain 1"/>
    <property type="match status" value="1"/>
</dbReference>
<accession>A0A0F9JDV2</accession>
<reference evidence="1" key="1">
    <citation type="journal article" date="2015" name="Nature">
        <title>Complex archaea that bridge the gap between prokaryotes and eukaryotes.</title>
        <authorList>
            <person name="Spang A."/>
            <person name="Saw J.H."/>
            <person name="Jorgensen S.L."/>
            <person name="Zaremba-Niedzwiedzka K."/>
            <person name="Martijn J."/>
            <person name="Lind A.E."/>
            <person name="van Eijk R."/>
            <person name="Schleper C."/>
            <person name="Guy L."/>
            <person name="Ettema T.J."/>
        </authorList>
    </citation>
    <scope>NUCLEOTIDE SEQUENCE</scope>
</reference>